<dbReference type="InterPro" id="IPR046070">
    <property type="entry name" value="DUF6029"/>
</dbReference>
<accession>A0A381V727</accession>
<proteinExistence type="predicted"/>
<gene>
    <name evidence="1" type="ORF">METZ01_LOCUS88331</name>
</gene>
<protein>
    <recommendedName>
        <fullName evidence="2">TonB-dependent receptor-like beta-barrel domain-containing protein</fullName>
    </recommendedName>
</protein>
<dbReference type="AlphaFoldDB" id="A0A381V727"/>
<evidence type="ECO:0000313" key="1">
    <source>
        <dbReference type="EMBL" id="SVA35477.1"/>
    </source>
</evidence>
<name>A0A381V727_9ZZZZ</name>
<reference evidence="1" key="1">
    <citation type="submission" date="2018-05" db="EMBL/GenBank/DDBJ databases">
        <authorList>
            <person name="Lanie J.A."/>
            <person name="Ng W.-L."/>
            <person name="Kazmierczak K.M."/>
            <person name="Andrzejewski T.M."/>
            <person name="Davidsen T.M."/>
            <person name="Wayne K.J."/>
            <person name="Tettelin H."/>
            <person name="Glass J.I."/>
            <person name="Rusch D."/>
            <person name="Podicherti R."/>
            <person name="Tsui H.-C.T."/>
            <person name="Winkler M.E."/>
        </authorList>
    </citation>
    <scope>NUCLEOTIDE SEQUENCE</scope>
</reference>
<dbReference type="EMBL" id="UINC01007873">
    <property type="protein sequence ID" value="SVA35477.1"/>
    <property type="molecule type" value="Genomic_DNA"/>
</dbReference>
<evidence type="ECO:0008006" key="2">
    <source>
        <dbReference type="Google" id="ProtNLM"/>
    </source>
</evidence>
<dbReference type="Pfam" id="PF19494">
    <property type="entry name" value="DUF6029"/>
    <property type="match status" value="1"/>
</dbReference>
<organism evidence="1">
    <name type="scientific">marine metagenome</name>
    <dbReference type="NCBI Taxonomy" id="408172"/>
    <lineage>
        <taxon>unclassified sequences</taxon>
        <taxon>metagenomes</taxon>
        <taxon>ecological metagenomes</taxon>
    </lineage>
</organism>
<sequence>MKLGDLYEIWGRGLVLNSVDDQPIDRDTGIRGLSLSYMSDSFTGQWITGRADISQSTIYALDYNTRTHNYHLPYNLYGLTINKLIGNHDLGVSFLQSREQHPVNTFPVDTLDIKNQLSSISYSVTQPSFDFYAEYIMNRSFTFSENEWDPHKNGRGLYSNLNFYFKLFSLNLEYINYHFGDFDPFDRWNVVDNYGYYQPYQNPPIAMYIHENVLMNRISHQTDFNNEVGLKAEAMGSLTDNIEFLAIYAQSNRTHSWVMNEDYTWRQQKQLSYFPSFEPAAMPYKDFYAELTFNLLQNNLYLKLGYAASEDIVDLLQNTVTDTSQILTYSIASAKTFPLNLSYVIGNGWSIDAKMELQWLKKGYWSYNELNNQVVADSLMSIFLDDEGNRVENEKNSFISLSIGKSPKWSVTFTTDKTSIKETFGDKESIVNPLEKLLGVDQEKNWINVEFVYHFTTSMRISLMYGSLKGGLLCTNGVCRIIEPFDDGFKVGLTTVF</sequence>